<feature type="chain" id="PRO_5009312405" evidence="1">
    <location>
        <begin position="18"/>
        <end position="157"/>
    </location>
</feature>
<dbReference type="Proteomes" id="UP000095287">
    <property type="component" value="Unplaced"/>
</dbReference>
<evidence type="ECO:0000313" key="2">
    <source>
        <dbReference type="Proteomes" id="UP000095287"/>
    </source>
</evidence>
<keyword evidence="2" id="KW-1185">Reference proteome</keyword>
<sequence length="157" mass="17302">MPSPLLLVFFLLGGVFASVPTHPESAKHEEHKLVKCYECYEANATVTGVCTKTSFCEGHWCVKGPDSGGVFHGCMDRLPFQEQTAKCVIVKGPFTCLSLRLWPRFRTGRRGQRELLLQHGLLQRGPLLDAPLGGAPPAPSAPLVFALIRRSPRYQTT</sequence>
<reference evidence="3" key="1">
    <citation type="submission" date="2016-11" db="UniProtKB">
        <authorList>
            <consortium name="WormBaseParasite"/>
        </authorList>
    </citation>
    <scope>IDENTIFICATION</scope>
</reference>
<protein>
    <submittedName>
        <fullName evidence="3">Secreted protein</fullName>
    </submittedName>
</protein>
<accession>A0A1I7YPE4</accession>
<feature type="signal peptide" evidence="1">
    <location>
        <begin position="1"/>
        <end position="17"/>
    </location>
</feature>
<dbReference type="AlphaFoldDB" id="A0A1I7YPE4"/>
<name>A0A1I7YPE4_9BILA</name>
<proteinExistence type="predicted"/>
<evidence type="ECO:0000313" key="3">
    <source>
        <dbReference type="WBParaSite" id="L893_g18356.t1"/>
    </source>
</evidence>
<dbReference type="WBParaSite" id="L893_g18356.t1">
    <property type="protein sequence ID" value="L893_g18356.t1"/>
    <property type="gene ID" value="L893_g18356"/>
</dbReference>
<organism evidence="2 3">
    <name type="scientific">Steinernema glaseri</name>
    <dbReference type="NCBI Taxonomy" id="37863"/>
    <lineage>
        <taxon>Eukaryota</taxon>
        <taxon>Metazoa</taxon>
        <taxon>Ecdysozoa</taxon>
        <taxon>Nematoda</taxon>
        <taxon>Chromadorea</taxon>
        <taxon>Rhabditida</taxon>
        <taxon>Tylenchina</taxon>
        <taxon>Panagrolaimomorpha</taxon>
        <taxon>Strongyloidoidea</taxon>
        <taxon>Steinernematidae</taxon>
        <taxon>Steinernema</taxon>
    </lineage>
</organism>
<evidence type="ECO:0000256" key="1">
    <source>
        <dbReference type="SAM" id="SignalP"/>
    </source>
</evidence>
<keyword evidence="1" id="KW-0732">Signal</keyword>